<dbReference type="SUPFAM" id="SSF51905">
    <property type="entry name" value="FAD/NAD(P)-binding domain"/>
    <property type="match status" value="1"/>
</dbReference>
<dbReference type="InterPro" id="IPR050151">
    <property type="entry name" value="Class-I_Pyr_Nuc-Dis_Oxidored"/>
</dbReference>
<feature type="binding site" evidence="12">
    <location>
        <position position="273"/>
    </location>
    <ligand>
        <name>NAD(+)</name>
        <dbReference type="ChEBI" id="CHEBI:57540"/>
    </ligand>
</feature>
<sequence>MVVGEFTESADLVVIGGGPGGYVAAIRAAQLGRQVTLVERGQLGGICLNVGCIPSKALITVADEVERSRTAASRGIAISEPTVRMEGVQRFKTSVVERLTSGVAELLKANGVTVIQAEARFVDPAHIRVVSEYESKKIAFESAIVATGSRPNTLSMLPVDQETVLDSTGLLALQRVPEHLVVVGGGYIGLELGTAFRKFGSRVTVVEALPTLLSGMSPSLVRVVERRLRELGVEVMVSTRVVKAEIAPGNVQLTVEGTEAARLQSEAVLVTVGRTPNTDSLNLEDAHIARDERGLVIVDQTLKTQNPRVAAIGDIVPGPMLAHKASYEGKVAAESLSGLPSAADATAVPAVIFTDPEMASVGMTEEQAREAGYQPLTGRFSFAANGRALSLDEPAGFAEVVADQDSGILLGLHAVGREASNLIAEGGLALEMGATLEDVALTIHAHPTLPEVWMEAAEVALGRPIHVAPRRRR</sequence>
<dbReference type="EMBL" id="JABBVZ010000004">
    <property type="protein sequence ID" value="NMP21104.1"/>
    <property type="molecule type" value="Genomic_DNA"/>
</dbReference>
<dbReference type="PANTHER" id="PTHR22912:SF160">
    <property type="entry name" value="DIHYDROLIPOYL DEHYDROGENASE"/>
    <property type="match status" value="1"/>
</dbReference>
<dbReference type="GO" id="GO:0004148">
    <property type="term" value="F:dihydrolipoyl dehydrogenase (NADH) activity"/>
    <property type="evidence" value="ECO:0007669"/>
    <property type="project" value="UniProtKB-EC"/>
</dbReference>
<evidence type="ECO:0000256" key="3">
    <source>
        <dbReference type="ARBA" id="ARBA00016961"/>
    </source>
</evidence>
<protein>
    <recommendedName>
        <fullName evidence="3 14">Dihydrolipoyl dehydrogenase</fullName>
        <ecNumber evidence="2 14">1.8.1.4</ecNumber>
    </recommendedName>
</protein>
<dbReference type="InterPro" id="IPR016156">
    <property type="entry name" value="FAD/NAD-linked_Rdtase_dimer_sf"/>
</dbReference>
<evidence type="ECO:0000256" key="5">
    <source>
        <dbReference type="ARBA" id="ARBA00022827"/>
    </source>
</evidence>
<evidence type="ECO:0000313" key="18">
    <source>
        <dbReference type="Proteomes" id="UP000533476"/>
    </source>
</evidence>
<keyword evidence="18" id="KW-1185">Reference proteome</keyword>
<dbReference type="GO" id="GO:0006103">
    <property type="term" value="P:2-oxoglutarate metabolic process"/>
    <property type="evidence" value="ECO:0007669"/>
    <property type="project" value="TreeGrafter"/>
</dbReference>
<dbReference type="InterPro" id="IPR001100">
    <property type="entry name" value="Pyr_nuc-diS_OxRdtase"/>
</dbReference>
<dbReference type="Proteomes" id="UP000533476">
    <property type="component" value="Unassembled WGS sequence"/>
</dbReference>
<keyword evidence="8" id="KW-1015">Disulfide bond</keyword>
<name>A0A7Y0L0K0_9FIRM</name>
<feature type="binding site" evidence="12">
    <location>
        <position position="207"/>
    </location>
    <ligand>
        <name>NAD(+)</name>
        <dbReference type="ChEBI" id="CHEBI:57540"/>
    </ligand>
</feature>
<dbReference type="InterPro" id="IPR004099">
    <property type="entry name" value="Pyr_nucl-diS_OxRdtase_dimer"/>
</dbReference>
<comment type="miscellaneous">
    <text evidence="14">The active site is a redox-active disulfide bond.</text>
</comment>
<evidence type="ECO:0000256" key="6">
    <source>
        <dbReference type="ARBA" id="ARBA00023002"/>
    </source>
</evidence>
<comment type="similarity">
    <text evidence="1 14">Belongs to the class-I pyridine nucleotide-disulfide oxidoreductase family.</text>
</comment>
<keyword evidence="5 12" id="KW-0274">FAD</keyword>
<dbReference type="SUPFAM" id="SSF55424">
    <property type="entry name" value="FAD/NAD-linked reductases, dimerisation (C-terminal) domain"/>
    <property type="match status" value="1"/>
</dbReference>
<feature type="binding site" evidence="12">
    <location>
        <position position="314"/>
    </location>
    <ligand>
        <name>FAD</name>
        <dbReference type="ChEBI" id="CHEBI:57692"/>
    </ligand>
</feature>
<evidence type="ECO:0000259" key="15">
    <source>
        <dbReference type="Pfam" id="PF02852"/>
    </source>
</evidence>
<dbReference type="FunFam" id="3.30.390.30:FF:000001">
    <property type="entry name" value="Dihydrolipoyl dehydrogenase"/>
    <property type="match status" value="1"/>
</dbReference>
<evidence type="ECO:0000256" key="12">
    <source>
        <dbReference type="PIRSR" id="PIRSR000350-3"/>
    </source>
</evidence>
<evidence type="ECO:0000256" key="1">
    <source>
        <dbReference type="ARBA" id="ARBA00007532"/>
    </source>
</evidence>
<dbReference type="EC" id="1.8.1.4" evidence="2 14"/>
<feature type="active site" description="Proton acceptor" evidence="11">
    <location>
        <position position="446"/>
    </location>
</feature>
<dbReference type="RefSeq" id="WP_169096112.1">
    <property type="nucleotide sequence ID" value="NZ_JABBVZ010000004.1"/>
</dbReference>
<evidence type="ECO:0000256" key="4">
    <source>
        <dbReference type="ARBA" id="ARBA00022630"/>
    </source>
</evidence>
<dbReference type="InterPro" id="IPR023753">
    <property type="entry name" value="FAD/NAD-binding_dom"/>
</dbReference>
<dbReference type="Pfam" id="PF07992">
    <property type="entry name" value="Pyr_redox_2"/>
    <property type="match status" value="1"/>
</dbReference>
<feature type="domain" description="Pyridine nucleotide-disulphide oxidoreductase dimerisation" evidence="15">
    <location>
        <begin position="348"/>
        <end position="457"/>
    </location>
</feature>
<dbReference type="InterPro" id="IPR012999">
    <property type="entry name" value="Pyr_OxRdtase_I_AS"/>
</dbReference>
<gene>
    <name evidence="17" type="primary">lpdA</name>
    <name evidence="17" type="ORF">HIJ39_01865</name>
</gene>
<dbReference type="GO" id="GO:0050660">
    <property type="term" value="F:flavin adenine dinucleotide binding"/>
    <property type="evidence" value="ECO:0007669"/>
    <property type="project" value="InterPro"/>
</dbReference>
<evidence type="ECO:0000256" key="11">
    <source>
        <dbReference type="PIRSR" id="PIRSR000350-2"/>
    </source>
</evidence>
<keyword evidence="9 14" id="KW-0676">Redox-active center</keyword>
<accession>A0A7Y0L0K0</accession>
<organism evidence="17 18">
    <name type="scientific">Sulfobacillus harzensis</name>
    <dbReference type="NCBI Taxonomy" id="2729629"/>
    <lineage>
        <taxon>Bacteria</taxon>
        <taxon>Bacillati</taxon>
        <taxon>Bacillota</taxon>
        <taxon>Clostridia</taxon>
        <taxon>Eubacteriales</taxon>
        <taxon>Clostridiales Family XVII. Incertae Sedis</taxon>
        <taxon>Sulfobacillus</taxon>
    </lineage>
</organism>
<dbReference type="InterPro" id="IPR006258">
    <property type="entry name" value="Lipoamide_DH"/>
</dbReference>
<evidence type="ECO:0000259" key="16">
    <source>
        <dbReference type="Pfam" id="PF07992"/>
    </source>
</evidence>
<evidence type="ECO:0000256" key="13">
    <source>
        <dbReference type="PIRSR" id="PIRSR000350-4"/>
    </source>
</evidence>
<evidence type="ECO:0000256" key="9">
    <source>
        <dbReference type="ARBA" id="ARBA00023284"/>
    </source>
</evidence>
<evidence type="ECO:0000256" key="8">
    <source>
        <dbReference type="ARBA" id="ARBA00023157"/>
    </source>
</evidence>
<feature type="disulfide bond" description="Redox-active" evidence="13">
    <location>
        <begin position="47"/>
        <end position="52"/>
    </location>
</feature>
<dbReference type="PROSITE" id="PS00076">
    <property type="entry name" value="PYRIDINE_REDOX_1"/>
    <property type="match status" value="1"/>
</dbReference>
<keyword evidence="12" id="KW-0547">Nucleotide-binding</keyword>
<proteinExistence type="inferred from homology"/>
<comment type="catalytic activity">
    <reaction evidence="10 14">
        <text>N(6)-[(R)-dihydrolipoyl]-L-lysyl-[protein] + NAD(+) = N(6)-[(R)-lipoyl]-L-lysyl-[protein] + NADH + H(+)</text>
        <dbReference type="Rhea" id="RHEA:15045"/>
        <dbReference type="Rhea" id="RHEA-COMP:10474"/>
        <dbReference type="Rhea" id="RHEA-COMP:10475"/>
        <dbReference type="ChEBI" id="CHEBI:15378"/>
        <dbReference type="ChEBI" id="CHEBI:57540"/>
        <dbReference type="ChEBI" id="CHEBI:57945"/>
        <dbReference type="ChEBI" id="CHEBI:83099"/>
        <dbReference type="ChEBI" id="CHEBI:83100"/>
        <dbReference type="EC" id="1.8.1.4"/>
    </reaction>
</comment>
<dbReference type="PIRSF" id="PIRSF000350">
    <property type="entry name" value="Mercury_reductase_MerA"/>
    <property type="match status" value="1"/>
</dbReference>
<keyword evidence="4 14" id="KW-0285">Flavoprotein</keyword>
<dbReference type="PRINTS" id="PR00368">
    <property type="entry name" value="FADPNR"/>
</dbReference>
<dbReference type="Pfam" id="PF02852">
    <property type="entry name" value="Pyr_redox_dim"/>
    <property type="match status" value="1"/>
</dbReference>
<feature type="domain" description="FAD/NAD(P)-binding" evidence="16">
    <location>
        <begin position="11"/>
        <end position="329"/>
    </location>
</feature>
<feature type="binding site" evidence="12">
    <location>
        <begin position="147"/>
        <end position="149"/>
    </location>
    <ligand>
        <name>FAD</name>
        <dbReference type="ChEBI" id="CHEBI:57692"/>
    </ligand>
</feature>
<dbReference type="Gene3D" id="3.30.390.30">
    <property type="match status" value="1"/>
</dbReference>
<keyword evidence="6 14" id="KW-0560">Oxidoreductase</keyword>
<dbReference type="InterPro" id="IPR036188">
    <property type="entry name" value="FAD/NAD-bd_sf"/>
</dbReference>
<evidence type="ECO:0000313" key="17">
    <source>
        <dbReference type="EMBL" id="NMP21104.1"/>
    </source>
</evidence>
<comment type="cofactor">
    <cofactor evidence="12 14">
        <name>FAD</name>
        <dbReference type="ChEBI" id="CHEBI:57692"/>
    </cofactor>
    <text evidence="12 14">Binds 1 FAD per subunit.</text>
</comment>
<evidence type="ECO:0000256" key="10">
    <source>
        <dbReference type="ARBA" id="ARBA00049187"/>
    </source>
</evidence>
<feature type="binding site" evidence="12">
    <location>
        <begin position="320"/>
        <end position="323"/>
    </location>
    <ligand>
        <name>FAD</name>
        <dbReference type="ChEBI" id="CHEBI:57692"/>
    </ligand>
</feature>
<dbReference type="Gene3D" id="3.50.50.60">
    <property type="entry name" value="FAD/NAD(P)-binding domain"/>
    <property type="match status" value="2"/>
</dbReference>
<evidence type="ECO:0000256" key="7">
    <source>
        <dbReference type="ARBA" id="ARBA00023027"/>
    </source>
</evidence>
<comment type="caution">
    <text evidence="17">The sequence shown here is derived from an EMBL/GenBank/DDBJ whole genome shotgun (WGS) entry which is preliminary data.</text>
</comment>
<evidence type="ECO:0000256" key="14">
    <source>
        <dbReference type="RuleBase" id="RU003692"/>
    </source>
</evidence>
<dbReference type="PANTHER" id="PTHR22912">
    <property type="entry name" value="DISULFIDE OXIDOREDUCTASE"/>
    <property type="match status" value="1"/>
</dbReference>
<dbReference type="AlphaFoldDB" id="A0A7Y0L0K0"/>
<feature type="binding site" evidence="12">
    <location>
        <position position="56"/>
    </location>
    <ligand>
        <name>FAD</name>
        <dbReference type="ChEBI" id="CHEBI:57692"/>
    </ligand>
</feature>
<dbReference type="PRINTS" id="PR00411">
    <property type="entry name" value="PNDRDTASEI"/>
</dbReference>
<reference evidence="17 18" key="1">
    <citation type="submission" date="2020-04" db="EMBL/GenBank/DDBJ databases">
        <authorList>
            <person name="Zhang R."/>
            <person name="Schippers A."/>
        </authorList>
    </citation>
    <scope>NUCLEOTIDE SEQUENCE [LARGE SCALE GENOMIC DNA]</scope>
    <source>
        <strain evidence="17 18">DSM 109850</strain>
    </source>
</reference>
<feature type="binding site" evidence="12">
    <location>
        <begin position="184"/>
        <end position="191"/>
    </location>
    <ligand>
        <name>NAD(+)</name>
        <dbReference type="ChEBI" id="CHEBI:57540"/>
    </ligand>
</feature>
<dbReference type="NCBIfam" id="TIGR01350">
    <property type="entry name" value="lipoamide_DH"/>
    <property type="match status" value="1"/>
</dbReference>
<evidence type="ECO:0000256" key="2">
    <source>
        <dbReference type="ARBA" id="ARBA00012608"/>
    </source>
</evidence>
<keyword evidence="7 12" id="KW-0520">NAD</keyword>